<reference evidence="2 3" key="1">
    <citation type="submission" date="2023-03" db="EMBL/GenBank/DDBJ databases">
        <title>WGS of Gossypium arboreum.</title>
        <authorList>
            <person name="Yu D."/>
        </authorList>
    </citation>
    <scope>NUCLEOTIDE SEQUENCE [LARGE SCALE GENOMIC DNA]</scope>
    <source>
        <tissue evidence="2">Leaf</tissue>
    </source>
</reference>
<evidence type="ECO:0000313" key="3">
    <source>
        <dbReference type="Proteomes" id="UP001358586"/>
    </source>
</evidence>
<dbReference type="Proteomes" id="UP001358586">
    <property type="component" value="Chromosome 9"/>
</dbReference>
<dbReference type="EMBL" id="JARKNE010000009">
    <property type="protein sequence ID" value="KAK5803772.1"/>
    <property type="molecule type" value="Genomic_DNA"/>
</dbReference>
<accession>A0ABR0NR01</accession>
<evidence type="ECO:0000256" key="1">
    <source>
        <dbReference type="SAM" id="MobiDB-lite"/>
    </source>
</evidence>
<feature type="region of interest" description="Disordered" evidence="1">
    <location>
        <begin position="63"/>
        <end position="88"/>
    </location>
</feature>
<organism evidence="2 3">
    <name type="scientific">Gossypium arboreum</name>
    <name type="common">Tree cotton</name>
    <name type="synonym">Gossypium nanking</name>
    <dbReference type="NCBI Taxonomy" id="29729"/>
    <lineage>
        <taxon>Eukaryota</taxon>
        <taxon>Viridiplantae</taxon>
        <taxon>Streptophyta</taxon>
        <taxon>Embryophyta</taxon>
        <taxon>Tracheophyta</taxon>
        <taxon>Spermatophyta</taxon>
        <taxon>Magnoliopsida</taxon>
        <taxon>eudicotyledons</taxon>
        <taxon>Gunneridae</taxon>
        <taxon>Pentapetalae</taxon>
        <taxon>rosids</taxon>
        <taxon>malvids</taxon>
        <taxon>Malvales</taxon>
        <taxon>Malvaceae</taxon>
        <taxon>Malvoideae</taxon>
        <taxon>Gossypium</taxon>
    </lineage>
</organism>
<feature type="compositionally biased region" description="Acidic residues" evidence="1">
    <location>
        <begin position="63"/>
        <end position="77"/>
    </location>
</feature>
<name>A0ABR0NR01_GOSAR</name>
<proteinExistence type="predicted"/>
<feature type="compositionally biased region" description="Basic residues" evidence="1">
    <location>
        <begin position="182"/>
        <end position="192"/>
    </location>
</feature>
<keyword evidence="3" id="KW-1185">Reference proteome</keyword>
<comment type="caution">
    <text evidence="2">The sequence shown here is derived from an EMBL/GenBank/DDBJ whole genome shotgun (WGS) entry which is preliminary data.</text>
</comment>
<feature type="region of interest" description="Disordered" evidence="1">
    <location>
        <begin position="126"/>
        <end position="204"/>
    </location>
</feature>
<gene>
    <name evidence="2" type="ORF">PVK06_031421</name>
</gene>
<protein>
    <submittedName>
        <fullName evidence="2">Uncharacterized protein</fullName>
    </submittedName>
</protein>
<feature type="compositionally biased region" description="Basic and acidic residues" evidence="1">
    <location>
        <begin position="79"/>
        <end position="88"/>
    </location>
</feature>
<feature type="compositionally biased region" description="Low complexity" evidence="1">
    <location>
        <begin position="135"/>
        <end position="145"/>
    </location>
</feature>
<sequence>MARRPQMDMSSDLQPSLEYIQWYSSMGKPYLLNGQLTVVPLHIQRPGTYELVADIEAELEPDPDLELEPELEPELQPEAESKRSYSHWDDTSYHPNLPGNYYFLGSSRGRNHYGFDIIGSNPPQYSTFLGPYPPQYSTTPSPYAPQHGTPPGSSLSMPFQPYDFSSMYQTPSLMTKEDVGRRNHPQRARRPPQKYTPRTTPSNH</sequence>
<evidence type="ECO:0000313" key="2">
    <source>
        <dbReference type="EMBL" id="KAK5803772.1"/>
    </source>
</evidence>